<evidence type="ECO:0000313" key="2">
    <source>
        <dbReference type="Proteomes" id="UP000306319"/>
    </source>
</evidence>
<evidence type="ECO:0000313" key="1">
    <source>
        <dbReference type="EMBL" id="TGY80451.1"/>
    </source>
</evidence>
<sequence>MIQILFSDRIRQVAPDLQVIAISARCSNPATPDTLWDEITEECNRIASKYKIEEIKLRPGIAATRAAYKALGKEPNRYRPSSEAMCRRIVNGKGLYRMTALIDIINLVSIRSGYSIGGFDADRIVGDSLTLDAGNHDDVFCGIGRGPLNIEGLPVYRDEIGGIGTPTSDEERTKLTPDTTNLLMLINIYGKEAEIDATLDLTISLLEKYAALESVEAYLVNASDGQRSKLR</sequence>
<organism evidence="1 2">
    <name type="scientific">Lepagella muris</name>
    <dbReference type="NCBI Taxonomy" id="3032870"/>
    <lineage>
        <taxon>Bacteria</taxon>
        <taxon>Pseudomonadati</taxon>
        <taxon>Bacteroidota</taxon>
        <taxon>Bacteroidia</taxon>
        <taxon>Bacteroidales</taxon>
        <taxon>Muribaculaceae</taxon>
        <taxon>Lepagella</taxon>
    </lineage>
</organism>
<protein>
    <submittedName>
        <fullName evidence="1">Uncharacterized protein</fullName>
    </submittedName>
</protein>
<dbReference type="EMBL" id="SRYB01000002">
    <property type="protein sequence ID" value="TGY80451.1"/>
    <property type="molecule type" value="Genomic_DNA"/>
</dbReference>
<accession>A0AC61RK58</accession>
<reference evidence="1" key="1">
    <citation type="submission" date="2019-04" db="EMBL/GenBank/DDBJ databases">
        <title>Microbes associate with the intestines of laboratory mice.</title>
        <authorList>
            <person name="Navarre W."/>
            <person name="Wong E."/>
            <person name="Huang K."/>
            <person name="Tropini C."/>
            <person name="Ng K."/>
            <person name="Yu B."/>
        </authorList>
    </citation>
    <scope>NUCLEOTIDE SEQUENCE</scope>
    <source>
        <strain evidence="1">NM04_E33</strain>
    </source>
</reference>
<dbReference type="Proteomes" id="UP000306319">
    <property type="component" value="Unassembled WGS sequence"/>
</dbReference>
<name>A0AC61RK58_9BACT</name>
<gene>
    <name evidence="1" type="ORF">E5331_01615</name>
</gene>
<comment type="caution">
    <text evidence="1">The sequence shown here is derived from an EMBL/GenBank/DDBJ whole genome shotgun (WGS) entry which is preliminary data.</text>
</comment>
<proteinExistence type="predicted"/>
<keyword evidence="2" id="KW-1185">Reference proteome</keyword>